<dbReference type="AlphaFoldDB" id="A0A2T5FVF7"/>
<comment type="caution">
    <text evidence="1">The sequence shown here is derived from an EMBL/GenBank/DDBJ whole genome shotgun (WGS) entry which is preliminary data.</text>
</comment>
<keyword evidence="2" id="KW-1185">Reference proteome</keyword>
<dbReference type="OrthoDB" id="9785398at2"/>
<evidence type="ECO:0000313" key="2">
    <source>
        <dbReference type="Proteomes" id="UP000244162"/>
    </source>
</evidence>
<dbReference type="Pfam" id="PF13714">
    <property type="entry name" value="PEP_mutase"/>
    <property type="match status" value="1"/>
</dbReference>
<dbReference type="Proteomes" id="UP000244162">
    <property type="component" value="Unassembled WGS sequence"/>
</dbReference>
<protein>
    <submittedName>
        <fullName evidence="1">Phosphonomutase</fullName>
    </submittedName>
</protein>
<dbReference type="GO" id="GO:0003824">
    <property type="term" value="F:catalytic activity"/>
    <property type="evidence" value="ECO:0007669"/>
    <property type="project" value="InterPro"/>
</dbReference>
<dbReference type="InterPro" id="IPR040442">
    <property type="entry name" value="Pyrv_kinase-like_dom_sf"/>
</dbReference>
<dbReference type="SUPFAM" id="SSF51621">
    <property type="entry name" value="Phosphoenolpyruvate/pyruvate domain"/>
    <property type="match status" value="1"/>
</dbReference>
<name>A0A2T5FVF7_9SPHN</name>
<dbReference type="CDD" id="cd00377">
    <property type="entry name" value="ICL_PEPM"/>
    <property type="match status" value="1"/>
</dbReference>
<dbReference type="RefSeq" id="WP_107968921.1">
    <property type="nucleotide sequence ID" value="NZ_NWBU01000011.1"/>
</dbReference>
<dbReference type="PANTHER" id="PTHR42905">
    <property type="entry name" value="PHOSPHOENOLPYRUVATE CARBOXYLASE"/>
    <property type="match status" value="1"/>
</dbReference>
<dbReference type="EMBL" id="NWBU01000011">
    <property type="protein sequence ID" value="PTQ09426.1"/>
    <property type="molecule type" value="Genomic_DNA"/>
</dbReference>
<dbReference type="InterPro" id="IPR039556">
    <property type="entry name" value="ICL/PEPM"/>
</dbReference>
<dbReference type="InterPro" id="IPR015813">
    <property type="entry name" value="Pyrv/PenolPyrv_kinase-like_dom"/>
</dbReference>
<gene>
    <name evidence="1" type="ORF">CLG96_14630</name>
</gene>
<organism evidence="1 2">
    <name type="scientific">Sphingomonas oleivorans</name>
    <dbReference type="NCBI Taxonomy" id="1735121"/>
    <lineage>
        <taxon>Bacteria</taxon>
        <taxon>Pseudomonadati</taxon>
        <taxon>Pseudomonadota</taxon>
        <taxon>Alphaproteobacteria</taxon>
        <taxon>Sphingomonadales</taxon>
        <taxon>Sphingomonadaceae</taxon>
        <taxon>Sphingomonas</taxon>
    </lineage>
</organism>
<dbReference type="PANTHER" id="PTHR42905:SF16">
    <property type="entry name" value="CARBOXYPHOSPHONOENOLPYRUVATE PHOSPHONOMUTASE-LIKE PROTEIN (AFU_ORTHOLOGUE AFUA_5G07230)"/>
    <property type="match status" value="1"/>
</dbReference>
<proteinExistence type="predicted"/>
<dbReference type="Gene3D" id="3.20.20.60">
    <property type="entry name" value="Phosphoenolpyruvate-binding domains"/>
    <property type="match status" value="1"/>
</dbReference>
<reference evidence="1 2" key="1">
    <citation type="submission" date="2017-09" db="EMBL/GenBank/DDBJ databases">
        <title>Sphingomonas panjinensis sp.nov., isolated from oil-contaminated soil.</title>
        <authorList>
            <person name="Wang L."/>
            <person name="Chen L."/>
        </authorList>
    </citation>
    <scope>NUCLEOTIDE SEQUENCE [LARGE SCALE GENOMIC DNA]</scope>
    <source>
        <strain evidence="1 2">FW-11</strain>
    </source>
</reference>
<evidence type="ECO:0000313" key="1">
    <source>
        <dbReference type="EMBL" id="PTQ09426.1"/>
    </source>
</evidence>
<sequence length="255" mass="27141">MSQINKAKHFASLHRSEDPLFLYNIWDAGGAKVIAEAGAPAIATGSMSMAIAHGYQDGQQIPLDLVLTIVSRICNTVDLPITVDFEGGYADNLSGLAENTSRLIASGAVGINFEDQLVNGDGLYTISEQCDRISTIREAAESANMPLFINARTDLFLRENDNNKYSGLVDEAITRAKAYALAGASGFFVPGLTDVSLIQVICENVDLPVNVMRIGTAPEKAELSSSGVARISCGPGPYFDFADGLKAAFIASKDR</sequence>
<accession>A0A2T5FVF7</accession>